<accession>A0A7C4QW33</accession>
<dbReference type="InterPro" id="IPR039793">
    <property type="entry name" value="UROS/Hem4"/>
</dbReference>
<dbReference type="SUPFAM" id="SSF69618">
    <property type="entry name" value="HemD-like"/>
    <property type="match status" value="1"/>
</dbReference>
<sequence length="281" mass="30977">MSAISETLRPWRVCSFESRRANEMQSLLERHGLIGTVAPSMKEVPLEENQAALDFAVELLAGRYDVVVFLTGVGAQTLFDAVTRRYPRDEILAALNRCRIVVRGPKPVAVLHAAGVHIDLRAPEPNTWRELLAALEAAGFVAGQRIALQEYGIPQEELRRQLEARGASVRSVPVYRWELPDDLQPLRAAIGRTIRGEFDALLFTSAQQLEHVLRVAEETASSTAWLAAAAECVIASIGPTASETIRRHGLPVHLEPAHPKMGILVRELAEALPRLRAARKT</sequence>
<dbReference type="InterPro" id="IPR003754">
    <property type="entry name" value="4pyrrol_synth_uPrphyn_synth"/>
</dbReference>
<dbReference type="PANTHER" id="PTHR40082">
    <property type="entry name" value="BLR5956 PROTEIN"/>
    <property type="match status" value="1"/>
</dbReference>
<dbReference type="CDD" id="cd06578">
    <property type="entry name" value="HemD"/>
    <property type="match status" value="1"/>
</dbReference>
<feature type="domain" description="Tetrapyrrole biosynthesis uroporphyrinogen III synthase" evidence="1">
    <location>
        <begin position="23"/>
        <end position="265"/>
    </location>
</feature>
<dbReference type="Gene3D" id="3.40.50.10090">
    <property type="match status" value="2"/>
</dbReference>
<dbReference type="GO" id="GO:0004852">
    <property type="term" value="F:uroporphyrinogen-III synthase activity"/>
    <property type="evidence" value="ECO:0007669"/>
    <property type="project" value="InterPro"/>
</dbReference>
<comment type="caution">
    <text evidence="2">The sequence shown here is derived from an EMBL/GenBank/DDBJ whole genome shotgun (WGS) entry which is preliminary data.</text>
</comment>
<dbReference type="Pfam" id="PF02602">
    <property type="entry name" value="HEM4"/>
    <property type="match status" value="1"/>
</dbReference>
<evidence type="ECO:0000313" key="2">
    <source>
        <dbReference type="EMBL" id="HGT39850.1"/>
    </source>
</evidence>
<dbReference type="PANTHER" id="PTHR40082:SF1">
    <property type="entry name" value="BLR5956 PROTEIN"/>
    <property type="match status" value="1"/>
</dbReference>
<proteinExistence type="predicted"/>
<dbReference type="EMBL" id="DSVQ01000015">
    <property type="protein sequence ID" value="HGT39850.1"/>
    <property type="molecule type" value="Genomic_DNA"/>
</dbReference>
<dbReference type="AlphaFoldDB" id="A0A7C4QW33"/>
<name>A0A7C4QW33_9PLAN</name>
<protein>
    <submittedName>
        <fullName evidence="2">Uroporphyrinogen-III synthase</fullName>
    </submittedName>
</protein>
<organism evidence="2">
    <name type="scientific">Schlesneria paludicola</name>
    <dbReference type="NCBI Taxonomy" id="360056"/>
    <lineage>
        <taxon>Bacteria</taxon>
        <taxon>Pseudomonadati</taxon>
        <taxon>Planctomycetota</taxon>
        <taxon>Planctomycetia</taxon>
        <taxon>Planctomycetales</taxon>
        <taxon>Planctomycetaceae</taxon>
        <taxon>Schlesneria</taxon>
    </lineage>
</organism>
<dbReference type="InterPro" id="IPR036108">
    <property type="entry name" value="4pyrrol_syn_uPrphyn_synt_sf"/>
</dbReference>
<evidence type="ECO:0000259" key="1">
    <source>
        <dbReference type="Pfam" id="PF02602"/>
    </source>
</evidence>
<dbReference type="GO" id="GO:0006780">
    <property type="term" value="P:uroporphyrinogen III biosynthetic process"/>
    <property type="evidence" value="ECO:0007669"/>
    <property type="project" value="InterPro"/>
</dbReference>
<gene>
    <name evidence="2" type="ORF">ENS64_11405</name>
</gene>
<reference evidence="2" key="1">
    <citation type="journal article" date="2020" name="mSystems">
        <title>Genome- and Community-Level Interaction Insights into Carbon Utilization and Element Cycling Functions of Hydrothermarchaeota in Hydrothermal Sediment.</title>
        <authorList>
            <person name="Zhou Z."/>
            <person name="Liu Y."/>
            <person name="Xu W."/>
            <person name="Pan J."/>
            <person name="Luo Z.H."/>
            <person name="Li M."/>
        </authorList>
    </citation>
    <scope>NUCLEOTIDE SEQUENCE [LARGE SCALE GENOMIC DNA]</scope>
    <source>
        <strain evidence="2">SpSt-508</strain>
    </source>
</reference>